<evidence type="ECO:0000313" key="2">
    <source>
        <dbReference type="EMBL" id="URE38544.1"/>
    </source>
</evidence>
<dbReference type="Proteomes" id="UP001055439">
    <property type="component" value="Chromosome 8"/>
</dbReference>
<name>A0A9E7HYG9_9LILI</name>
<dbReference type="EMBL" id="CP097510">
    <property type="protein sequence ID" value="URE38544.1"/>
    <property type="molecule type" value="Genomic_DNA"/>
</dbReference>
<proteinExistence type="predicted"/>
<dbReference type="AlphaFoldDB" id="A0A9E7HYG9"/>
<sequence>MTLLRLLWDLPLHAYYKQQVSDQNPKDDQEKQHFDLHHIPARELPVPTSTPRKTARRAAEEDSPVLEDISMEAELGRRGDVSDSEDDDHFRAAGIAFTPFFRFPPNLDPRWDKAFKVPFIEVARATSRLPPSTSTVLLLYASFYAATVAPRSFSLDPSDRETGAIRSFASLSRLPSLHSMIHRSANHRMILLSNLVR</sequence>
<reference evidence="2" key="1">
    <citation type="submission" date="2022-05" db="EMBL/GenBank/DDBJ databases">
        <title>The Musa troglodytarum L. genome provides insights into the mechanism of non-climacteric behaviour and enrichment of carotenoids.</title>
        <authorList>
            <person name="Wang J."/>
        </authorList>
    </citation>
    <scope>NUCLEOTIDE SEQUENCE</scope>
    <source>
        <tissue evidence="2">Leaf</tissue>
    </source>
</reference>
<gene>
    <name evidence="2" type="ORF">MUK42_13560</name>
</gene>
<feature type="region of interest" description="Disordered" evidence="1">
    <location>
        <begin position="41"/>
        <end position="63"/>
    </location>
</feature>
<evidence type="ECO:0000313" key="3">
    <source>
        <dbReference type="Proteomes" id="UP001055439"/>
    </source>
</evidence>
<protein>
    <submittedName>
        <fullName evidence="2">Uncharacterized protein</fullName>
    </submittedName>
</protein>
<evidence type="ECO:0000256" key="1">
    <source>
        <dbReference type="SAM" id="MobiDB-lite"/>
    </source>
</evidence>
<organism evidence="2 3">
    <name type="scientific">Musa troglodytarum</name>
    <name type="common">fe'i banana</name>
    <dbReference type="NCBI Taxonomy" id="320322"/>
    <lineage>
        <taxon>Eukaryota</taxon>
        <taxon>Viridiplantae</taxon>
        <taxon>Streptophyta</taxon>
        <taxon>Embryophyta</taxon>
        <taxon>Tracheophyta</taxon>
        <taxon>Spermatophyta</taxon>
        <taxon>Magnoliopsida</taxon>
        <taxon>Liliopsida</taxon>
        <taxon>Zingiberales</taxon>
        <taxon>Musaceae</taxon>
        <taxon>Musa</taxon>
    </lineage>
</organism>
<keyword evidence="3" id="KW-1185">Reference proteome</keyword>
<dbReference type="OrthoDB" id="760179at2759"/>
<accession>A0A9E7HYG9</accession>